<dbReference type="AlphaFoldDB" id="C0G4W4"/>
<accession>C0G4W4</accession>
<dbReference type="InterPro" id="IPR036928">
    <property type="entry name" value="AS_sf"/>
</dbReference>
<evidence type="ECO:0000256" key="2">
    <source>
        <dbReference type="ARBA" id="ARBA00021874"/>
    </source>
</evidence>
<organism evidence="4 5">
    <name type="scientific">Brucella ceti str. Cudo</name>
    <dbReference type="NCBI Taxonomy" id="595497"/>
    <lineage>
        <taxon>Bacteria</taxon>
        <taxon>Pseudomonadati</taxon>
        <taxon>Pseudomonadota</taxon>
        <taxon>Alphaproteobacteria</taxon>
        <taxon>Hyphomicrobiales</taxon>
        <taxon>Brucellaceae</taxon>
        <taxon>Brucella/Ochrobactrum group</taxon>
        <taxon>Brucella</taxon>
    </lineage>
</organism>
<dbReference type="SUPFAM" id="SSF75304">
    <property type="entry name" value="Amidase signature (AS) enzymes"/>
    <property type="match status" value="1"/>
</dbReference>
<dbReference type="Gene3D" id="3.90.1300.10">
    <property type="entry name" value="Amidase signature (AS) domain"/>
    <property type="match status" value="1"/>
</dbReference>
<dbReference type="GO" id="GO:0016787">
    <property type="term" value="F:hydrolase activity"/>
    <property type="evidence" value="ECO:0007669"/>
    <property type="project" value="UniProtKB-KW"/>
</dbReference>
<dbReference type="Pfam" id="PF01425">
    <property type="entry name" value="Amidase"/>
    <property type="match status" value="1"/>
</dbReference>
<comment type="function">
    <text evidence="1">Hydrolyzes indole-3-acetamide (IAM) into indole-3-acetic acid (IAA).</text>
</comment>
<dbReference type="InterPro" id="IPR023631">
    <property type="entry name" value="Amidase_dom"/>
</dbReference>
<evidence type="ECO:0000259" key="3">
    <source>
        <dbReference type="Pfam" id="PF01425"/>
    </source>
</evidence>
<dbReference type="PROSITE" id="PS00571">
    <property type="entry name" value="AMIDASES"/>
    <property type="match status" value="1"/>
</dbReference>
<evidence type="ECO:0000313" key="5">
    <source>
        <dbReference type="Proteomes" id="UP000003678"/>
    </source>
</evidence>
<protein>
    <recommendedName>
        <fullName evidence="2">Indoleacetamide hydrolase</fullName>
    </recommendedName>
</protein>
<dbReference type="Proteomes" id="UP000003678">
    <property type="component" value="Unassembled WGS sequence"/>
</dbReference>
<proteinExistence type="predicted"/>
<evidence type="ECO:0000313" key="4">
    <source>
        <dbReference type="EMBL" id="EEH14959.1"/>
    </source>
</evidence>
<reference evidence="4 5" key="1">
    <citation type="submission" date="2009-03" db="EMBL/GenBank/DDBJ databases">
        <authorList>
            <person name="Setubal J.C."/>
            <person name="Boyle S."/>
            <person name="Crasta O.R."/>
            <person name="Gillespie J.J."/>
            <person name="Kenyon R.W."/>
            <person name="Lu J."/>
            <person name="Mane S."/>
            <person name="Nagrani S."/>
            <person name="Shallom J.M."/>
            <person name="Shallom S."/>
            <person name="Shukla M."/>
            <person name="Snyder E.E."/>
            <person name="Sobral B.W."/>
            <person name="Wattam A.R."/>
            <person name="Will R."/>
            <person name="Williams K."/>
            <person name="Yoo H."/>
            <person name="Bruce D.H."/>
            <person name="Detter C."/>
            <person name="Munk C."/>
            <person name="Brettin T.S."/>
            <person name="Ficht T."/>
        </authorList>
    </citation>
    <scope>NUCLEOTIDE SEQUENCE [LARGE SCALE GENOMIC DNA]</scope>
    <source>
        <strain evidence="4 5">Cudo</strain>
    </source>
</reference>
<gene>
    <name evidence="4" type="ORF">BCETI_2000041</name>
</gene>
<dbReference type="InterPro" id="IPR000120">
    <property type="entry name" value="Amidase"/>
</dbReference>
<sequence length="471" mass="50215">MTLFRRDYIARAAISEPYGGLRGEKSMVGVRDRLEATLARLAARAGEEHVFSKIYAERARAEADAADTRLRAGRPLGPLDGRIVSIKDLFDVAGEPTLAGSVVRHDAPPAGCDALIVQRLRNAGAVIIGKTHMTEFAFTPVGLNPHYGEPGNAIDPARIPGGSSSGAAVSVAEGTSEIAIGSDTGGSVRIPAALNGLVGFKPTARRIPLEGAFPLAPSLDSVGPLTRTVADAILADAVMAGEKPILPEVLPVNGLRIALPKDYLLADMEPDVAAHFEASLAALEKAGAIIADLAVDDLIGRLKEATRIGSIAGIEASHIHASTWLADLDANVDIRVKRPLSVRIKVPLEAYHALMETRKALAREMDERLSGFDMFATPATPIVAPTIASVSHDEEEYDRVENLLLRDTQVANQFDLCSITLPMPGMKLPTGLMLTARNDSDKRLLAAALSIEKLLEHDPEKCERFSEKDHA</sequence>
<feature type="domain" description="Amidase" evidence="3">
    <location>
        <begin position="34"/>
        <end position="445"/>
    </location>
</feature>
<dbReference type="InterPro" id="IPR020556">
    <property type="entry name" value="Amidase_CS"/>
</dbReference>
<dbReference type="EMBL" id="ACJD01000002">
    <property type="protein sequence ID" value="EEH14959.1"/>
    <property type="molecule type" value="Genomic_DNA"/>
</dbReference>
<name>C0G4W4_9HYPH</name>
<dbReference type="NCBIfam" id="NF005460">
    <property type="entry name" value="PRK07056.1"/>
    <property type="match status" value="1"/>
</dbReference>
<dbReference type="NCBIfam" id="NF004622">
    <property type="entry name" value="PRK05962.1"/>
    <property type="match status" value="1"/>
</dbReference>
<evidence type="ECO:0000256" key="1">
    <source>
        <dbReference type="ARBA" id="ARBA00003871"/>
    </source>
</evidence>
<dbReference type="PANTHER" id="PTHR11895:SF176">
    <property type="entry name" value="AMIDASE AMID-RELATED"/>
    <property type="match status" value="1"/>
</dbReference>
<dbReference type="PANTHER" id="PTHR11895">
    <property type="entry name" value="TRANSAMIDASE"/>
    <property type="match status" value="1"/>
</dbReference>
<comment type="caution">
    <text evidence="4">The sequence shown here is derived from an EMBL/GenBank/DDBJ whole genome shotgun (WGS) entry which is preliminary data.</text>
</comment>
<keyword evidence="4" id="KW-0378">Hydrolase</keyword>